<name>A0A1H6F4Z7_9GAMM</name>
<accession>A0A1H6F4Z7</accession>
<dbReference type="Proteomes" id="UP000236724">
    <property type="component" value="Unassembled WGS sequence"/>
</dbReference>
<proteinExistence type="predicted"/>
<evidence type="ECO:0000313" key="3">
    <source>
        <dbReference type="Proteomes" id="UP000236724"/>
    </source>
</evidence>
<organism evidence="2 3">
    <name type="scientific">Candidatus Venteria ishoeyi</name>
    <dbReference type="NCBI Taxonomy" id="1899563"/>
    <lineage>
        <taxon>Bacteria</taxon>
        <taxon>Pseudomonadati</taxon>
        <taxon>Pseudomonadota</taxon>
        <taxon>Gammaproteobacteria</taxon>
        <taxon>Thiotrichales</taxon>
        <taxon>Thiotrichaceae</taxon>
        <taxon>Venteria</taxon>
    </lineage>
</organism>
<evidence type="ECO:0000313" key="2">
    <source>
        <dbReference type="EMBL" id="SEH04451.1"/>
    </source>
</evidence>
<keyword evidence="3" id="KW-1185">Reference proteome</keyword>
<sequence>MGDKKPEPKPIPEPPVPELAPTPLKGKTLEELIMEDEKEETTHPSSVSPESTALESTPELLPAPSTETTLEKLIMED</sequence>
<protein>
    <submittedName>
        <fullName evidence="2">Uncharacterized protein</fullName>
    </submittedName>
</protein>
<feature type="compositionally biased region" description="Pro residues" evidence="1">
    <location>
        <begin position="11"/>
        <end position="20"/>
    </location>
</feature>
<dbReference type="AlphaFoldDB" id="A0A1H6F4Z7"/>
<reference evidence="2 3" key="1">
    <citation type="submission" date="2016-10" db="EMBL/GenBank/DDBJ databases">
        <authorList>
            <person name="de Groot N.N."/>
        </authorList>
    </citation>
    <scope>NUCLEOTIDE SEQUENCE [LARGE SCALE GENOMIC DNA]</scope>
    <source>
        <strain evidence="2">MBHS1</strain>
    </source>
</reference>
<dbReference type="EMBL" id="FMSV02000052">
    <property type="protein sequence ID" value="SEH04451.1"/>
    <property type="molecule type" value="Genomic_DNA"/>
</dbReference>
<evidence type="ECO:0000256" key="1">
    <source>
        <dbReference type="SAM" id="MobiDB-lite"/>
    </source>
</evidence>
<feature type="compositionally biased region" description="Basic and acidic residues" evidence="1">
    <location>
        <begin position="1"/>
        <end position="10"/>
    </location>
</feature>
<gene>
    <name evidence="2" type="ORF">MBHS_00297</name>
</gene>
<feature type="region of interest" description="Disordered" evidence="1">
    <location>
        <begin position="1"/>
        <end position="77"/>
    </location>
</feature>
<feature type="compositionally biased region" description="Polar residues" evidence="1">
    <location>
        <begin position="43"/>
        <end position="55"/>
    </location>
</feature>